<evidence type="ECO:0000259" key="8">
    <source>
        <dbReference type="PROSITE" id="PS50112"/>
    </source>
</evidence>
<keyword evidence="4" id="KW-0808">Transferase</keyword>
<dbReference type="FunFam" id="1.10.287.130:FF:000001">
    <property type="entry name" value="Two-component sensor histidine kinase"/>
    <property type="match status" value="1"/>
</dbReference>
<dbReference type="SMART" id="SM00387">
    <property type="entry name" value="HATPase_c"/>
    <property type="match status" value="1"/>
</dbReference>
<dbReference type="SUPFAM" id="SSF47384">
    <property type="entry name" value="Homodimeric domain of signal transducing histidine kinase"/>
    <property type="match status" value="1"/>
</dbReference>
<feature type="domain" description="PAC" evidence="9">
    <location>
        <begin position="364"/>
        <end position="414"/>
    </location>
</feature>
<evidence type="ECO:0000256" key="6">
    <source>
        <dbReference type="ARBA" id="ARBA00023012"/>
    </source>
</evidence>
<reference evidence="10 11" key="1">
    <citation type="submission" date="2018-08" db="EMBL/GenBank/DDBJ databases">
        <title>Genomic Encyclopedia of Type Strains, Phase IV (KMG-IV): sequencing the most valuable type-strain genomes for metagenomic binning, comparative biology and taxonomic classification.</title>
        <authorList>
            <person name="Goeker M."/>
        </authorList>
    </citation>
    <scope>NUCLEOTIDE SEQUENCE [LARGE SCALE GENOMIC DNA]</scope>
    <source>
        <strain evidence="10 11">DSM 26022</strain>
    </source>
</reference>
<evidence type="ECO:0000313" key="11">
    <source>
        <dbReference type="Proteomes" id="UP000256774"/>
    </source>
</evidence>
<feature type="domain" description="PAS" evidence="8">
    <location>
        <begin position="20"/>
        <end position="65"/>
    </location>
</feature>
<dbReference type="PANTHER" id="PTHR43047:SF72">
    <property type="entry name" value="OSMOSENSING HISTIDINE PROTEIN KINASE SLN1"/>
    <property type="match status" value="1"/>
</dbReference>
<dbReference type="InterPro" id="IPR001610">
    <property type="entry name" value="PAC"/>
</dbReference>
<dbReference type="OrthoDB" id="9806130at2"/>
<dbReference type="InterPro" id="IPR000014">
    <property type="entry name" value="PAS"/>
</dbReference>
<dbReference type="InterPro" id="IPR005467">
    <property type="entry name" value="His_kinase_dom"/>
</dbReference>
<evidence type="ECO:0000259" key="9">
    <source>
        <dbReference type="PROSITE" id="PS50113"/>
    </source>
</evidence>
<evidence type="ECO:0000256" key="4">
    <source>
        <dbReference type="ARBA" id="ARBA00022679"/>
    </source>
</evidence>
<dbReference type="PANTHER" id="PTHR43047">
    <property type="entry name" value="TWO-COMPONENT HISTIDINE PROTEIN KINASE"/>
    <property type="match status" value="1"/>
</dbReference>
<dbReference type="InterPro" id="IPR004358">
    <property type="entry name" value="Sig_transdc_His_kin-like_C"/>
</dbReference>
<name>A0A3E0H9G8_9GAMM</name>
<evidence type="ECO:0000256" key="2">
    <source>
        <dbReference type="ARBA" id="ARBA00012438"/>
    </source>
</evidence>
<dbReference type="InterPro" id="IPR000700">
    <property type="entry name" value="PAS-assoc_C"/>
</dbReference>
<dbReference type="GO" id="GO:0009927">
    <property type="term" value="F:histidine phosphotransfer kinase activity"/>
    <property type="evidence" value="ECO:0007669"/>
    <property type="project" value="TreeGrafter"/>
</dbReference>
<feature type="domain" description="PAS" evidence="8">
    <location>
        <begin position="162"/>
        <end position="232"/>
    </location>
</feature>
<comment type="catalytic activity">
    <reaction evidence="1">
        <text>ATP + protein L-histidine = ADP + protein N-phospho-L-histidine.</text>
        <dbReference type="EC" id="2.7.13.3"/>
    </reaction>
</comment>
<dbReference type="CDD" id="cd00082">
    <property type="entry name" value="HisKA"/>
    <property type="match status" value="1"/>
</dbReference>
<dbReference type="InterPro" id="IPR003661">
    <property type="entry name" value="HisK_dim/P_dom"/>
</dbReference>
<dbReference type="Proteomes" id="UP000256774">
    <property type="component" value="Unassembled WGS sequence"/>
</dbReference>
<dbReference type="InterPro" id="IPR036890">
    <property type="entry name" value="HATPase_C_sf"/>
</dbReference>
<dbReference type="SMART" id="SM00086">
    <property type="entry name" value="PAC"/>
    <property type="match status" value="3"/>
</dbReference>
<dbReference type="PRINTS" id="PR00344">
    <property type="entry name" value="BCTRLSENSOR"/>
</dbReference>
<dbReference type="EC" id="2.7.13.3" evidence="2"/>
<keyword evidence="6" id="KW-0902">Two-component regulatory system</keyword>
<dbReference type="GO" id="GO:0000155">
    <property type="term" value="F:phosphorelay sensor kinase activity"/>
    <property type="evidence" value="ECO:0007669"/>
    <property type="project" value="InterPro"/>
</dbReference>
<accession>A0A3E0H9G8</accession>
<evidence type="ECO:0000259" key="7">
    <source>
        <dbReference type="PROSITE" id="PS50109"/>
    </source>
</evidence>
<dbReference type="SUPFAM" id="SSF55785">
    <property type="entry name" value="PYP-like sensor domain (PAS domain)"/>
    <property type="match status" value="3"/>
</dbReference>
<dbReference type="CDD" id="cd00130">
    <property type="entry name" value="PAS"/>
    <property type="match status" value="3"/>
</dbReference>
<dbReference type="PROSITE" id="PS50112">
    <property type="entry name" value="PAS"/>
    <property type="match status" value="3"/>
</dbReference>
<dbReference type="AlphaFoldDB" id="A0A3E0H9G8"/>
<dbReference type="NCBIfam" id="TIGR00229">
    <property type="entry name" value="sensory_box"/>
    <property type="match status" value="3"/>
</dbReference>
<dbReference type="PROSITE" id="PS50113">
    <property type="entry name" value="PAC"/>
    <property type="match status" value="3"/>
</dbReference>
<dbReference type="Pfam" id="PF13426">
    <property type="entry name" value="PAS_9"/>
    <property type="match status" value="1"/>
</dbReference>
<evidence type="ECO:0000256" key="3">
    <source>
        <dbReference type="ARBA" id="ARBA00022553"/>
    </source>
</evidence>
<dbReference type="Pfam" id="PF00989">
    <property type="entry name" value="PAS"/>
    <property type="match status" value="1"/>
</dbReference>
<feature type="domain" description="Histidine kinase" evidence="7">
    <location>
        <begin position="418"/>
        <end position="636"/>
    </location>
</feature>
<dbReference type="InterPro" id="IPR035965">
    <property type="entry name" value="PAS-like_dom_sf"/>
</dbReference>
<dbReference type="SMART" id="SM00091">
    <property type="entry name" value="PAS"/>
    <property type="match status" value="3"/>
</dbReference>
<keyword evidence="3" id="KW-0597">Phosphoprotein</keyword>
<dbReference type="InterPro" id="IPR013767">
    <property type="entry name" value="PAS_fold"/>
</dbReference>
<dbReference type="Pfam" id="PF08447">
    <property type="entry name" value="PAS_3"/>
    <property type="match status" value="1"/>
</dbReference>
<dbReference type="InterPro" id="IPR003594">
    <property type="entry name" value="HATPase_dom"/>
</dbReference>
<dbReference type="Gene3D" id="3.30.450.20">
    <property type="entry name" value="PAS domain"/>
    <property type="match status" value="3"/>
</dbReference>
<gene>
    <name evidence="10" type="ORF">DFR26_0494</name>
</gene>
<evidence type="ECO:0000256" key="5">
    <source>
        <dbReference type="ARBA" id="ARBA00022777"/>
    </source>
</evidence>
<sequence length="643" mass="70942">MIMWRFLSRWRRHQASANQADALNAAIIQGSTAVAIIATGCNGVISLFNSGAEAMLGYRADELVGIKTPAMFHDANEMRDHARTLEVEYGVHVGGFEVIVHMAKMAGHETKPWTYIRKDGSQLRVSLAVTALQDAQGQISGYMGIANDISAYSALQDELSISQLSFLNAFATAAHGMAVVAPNGRLRDVNISLCEMVGYSHDELLATDFQGITHPDDLAEDLSYVQRCLSGALSSYQLEKRYVHRDGRVIYALLSVSLVRDRHQEPLYFISHVQDLTARHTAKQRLREREQQLQTIVDAVVDAIITINANGEIERFNHAAEQLFGYPEGAVQGQPVSMLLPEALRNRRHAGFAPMQQVRGPLSALPEIEGQRADGSHFWMEVQLAPLAHATEFKQVAVVRDITERRRVERMKEEFISTVSHELRTPLTAIAGSLDLVVTGVMGSLNSEQEQLLTIAQRNSQRLSYLINDLLDMDRLVSGSIDLTIEAHDLAPIVTESISLNSSYAAQFGVSYRLHGQCPEEVMVDAARLQQVLANFLSNAAKFSPENSVVDIVMEDRGLYARISVLDSGAGIPEAKWNKLFAKFSQLDSSDTRQRSGTGLGLAITKALAECMQARVGYAPREPHGSAFYIDLLKKTKVPQAMT</sequence>
<dbReference type="PROSITE" id="PS50109">
    <property type="entry name" value="HIS_KIN"/>
    <property type="match status" value="1"/>
</dbReference>
<dbReference type="InterPro" id="IPR013655">
    <property type="entry name" value="PAS_fold_3"/>
</dbReference>
<dbReference type="InterPro" id="IPR036097">
    <property type="entry name" value="HisK_dim/P_sf"/>
</dbReference>
<dbReference type="EMBL" id="QUNR01000001">
    <property type="protein sequence ID" value="REH40294.1"/>
    <property type="molecule type" value="Genomic_DNA"/>
</dbReference>
<dbReference type="GO" id="GO:0006355">
    <property type="term" value="P:regulation of DNA-templated transcription"/>
    <property type="evidence" value="ECO:0007669"/>
    <property type="project" value="InterPro"/>
</dbReference>
<dbReference type="SUPFAM" id="SSF55874">
    <property type="entry name" value="ATPase domain of HSP90 chaperone/DNA topoisomerase II/histidine kinase"/>
    <property type="match status" value="1"/>
</dbReference>
<dbReference type="Pfam" id="PF02518">
    <property type="entry name" value="HATPase_c"/>
    <property type="match status" value="1"/>
</dbReference>
<feature type="domain" description="PAC" evidence="9">
    <location>
        <begin position="236"/>
        <end position="288"/>
    </location>
</feature>
<feature type="domain" description="PAC" evidence="9">
    <location>
        <begin position="109"/>
        <end position="161"/>
    </location>
</feature>
<proteinExistence type="predicted"/>
<dbReference type="GO" id="GO:0005886">
    <property type="term" value="C:plasma membrane"/>
    <property type="evidence" value="ECO:0007669"/>
    <property type="project" value="TreeGrafter"/>
</dbReference>
<evidence type="ECO:0000313" key="10">
    <source>
        <dbReference type="EMBL" id="REH40294.1"/>
    </source>
</evidence>
<dbReference type="Gene3D" id="3.30.565.10">
    <property type="entry name" value="Histidine kinase-like ATPase, C-terminal domain"/>
    <property type="match status" value="1"/>
</dbReference>
<dbReference type="Pfam" id="PF00512">
    <property type="entry name" value="HisKA"/>
    <property type="match status" value="1"/>
</dbReference>
<dbReference type="SMART" id="SM00388">
    <property type="entry name" value="HisKA"/>
    <property type="match status" value="1"/>
</dbReference>
<protein>
    <recommendedName>
        <fullName evidence="2">histidine kinase</fullName>
        <ecNumber evidence="2">2.7.13.3</ecNumber>
    </recommendedName>
</protein>
<comment type="caution">
    <text evidence="10">The sequence shown here is derived from an EMBL/GenBank/DDBJ whole genome shotgun (WGS) entry which is preliminary data.</text>
</comment>
<keyword evidence="5" id="KW-0418">Kinase</keyword>
<evidence type="ECO:0000256" key="1">
    <source>
        <dbReference type="ARBA" id="ARBA00000085"/>
    </source>
</evidence>
<keyword evidence="11" id="KW-1185">Reference proteome</keyword>
<organism evidence="10 11">
    <name type="scientific">Paraperlucidibaca baekdonensis</name>
    <dbReference type="NCBI Taxonomy" id="748120"/>
    <lineage>
        <taxon>Bacteria</taxon>
        <taxon>Pseudomonadati</taxon>
        <taxon>Pseudomonadota</taxon>
        <taxon>Gammaproteobacteria</taxon>
        <taxon>Moraxellales</taxon>
        <taxon>Moraxellaceae</taxon>
        <taxon>Paraperlucidibaca</taxon>
    </lineage>
</organism>
<dbReference type="Gene3D" id="1.10.287.130">
    <property type="match status" value="1"/>
</dbReference>
<feature type="domain" description="PAS" evidence="8">
    <location>
        <begin position="289"/>
        <end position="342"/>
    </location>
</feature>